<reference evidence="1 2" key="1">
    <citation type="journal article" date="2015" name="Int. J. Syst. Evol. Microbiol.">
        <title>Exiguobacterium enclense sp. nov., isolated from sediment.</title>
        <authorList>
            <person name="Dastager S.G."/>
            <person name="Mawlankar R."/>
            <person name="Sonalkar V.V."/>
            <person name="Thorat M.N."/>
            <person name="Mual P."/>
            <person name="Verma A."/>
            <person name="Krishnamurthi S."/>
            <person name="Tang S.K."/>
            <person name="Li W.J."/>
        </authorList>
    </citation>
    <scope>NUCLEOTIDE SEQUENCE [LARGE SCALE GENOMIC DNA]</scope>
    <source>
        <strain evidence="1 2">NIO-1109</strain>
    </source>
</reference>
<name>A0A0V8GKQ3_9BACL</name>
<dbReference type="AlphaFoldDB" id="A0A0V8GKQ3"/>
<dbReference type="EMBL" id="LNQL01000001">
    <property type="protein sequence ID" value="KSU50888.1"/>
    <property type="molecule type" value="Genomic_DNA"/>
</dbReference>
<dbReference type="RefSeq" id="WP_058264922.1">
    <property type="nucleotide sequence ID" value="NZ_FMYN01000001.1"/>
</dbReference>
<evidence type="ECO:0000313" key="1">
    <source>
        <dbReference type="EMBL" id="KSU50888.1"/>
    </source>
</evidence>
<sequence>MRQHPTSTSTLATDEKIIRLIQGLHQMHHSPMKATHYQKLAAQLPYPSLEEINARFGSWAHLLERAGIVKTSHLSTKERMTLNRPAAVKRTKRWLIEESVAFYVAQKGTNMTIRSYTELRDLHPEMLSANTIIRRFGTWKNALAHFDLTSNGFFTDQDCLDALQQAAATHGPLLTSQQYAKWARAHQAPSLTLLIERFSSWREALRRLDSE</sequence>
<gene>
    <name evidence="1" type="ORF">AS033_05770</name>
</gene>
<dbReference type="OrthoDB" id="2352486at2"/>
<organism evidence="1 2">
    <name type="scientific">Exiguobacterium indicum</name>
    <dbReference type="NCBI Taxonomy" id="296995"/>
    <lineage>
        <taxon>Bacteria</taxon>
        <taxon>Bacillati</taxon>
        <taxon>Bacillota</taxon>
        <taxon>Bacilli</taxon>
        <taxon>Bacillales</taxon>
        <taxon>Bacillales Family XII. Incertae Sedis</taxon>
        <taxon>Exiguobacterium</taxon>
    </lineage>
</organism>
<evidence type="ECO:0000313" key="2">
    <source>
        <dbReference type="Proteomes" id="UP000053797"/>
    </source>
</evidence>
<dbReference type="Proteomes" id="UP000053797">
    <property type="component" value="Unassembled WGS sequence"/>
</dbReference>
<accession>A0A0V8GKQ3</accession>
<dbReference type="Pfam" id="PF18780">
    <property type="entry name" value="HNH_repeat"/>
    <property type="match status" value="1"/>
</dbReference>
<proteinExistence type="predicted"/>
<comment type="caution">
    <text evidence="1">The sequence shown here is derived from an EMBL/GenBank/DDBJ whole genome shotgun (WGS) entry which is preliminary data.</text>
</comment>
<protein>
    <submittedName>
        <fullName evidence="1">Uncharacterized protein</fullName>
    </submittedName>
</protein>
<dbReference type="InterPro" id="IPR041025">
    <property type="entry name" value="HNH_repeat"/>
</dbReference>